<dbReference type="Pfam" id="PF06114">
    <property type="entry name" value="Peptidase_M78"/>
    <property type="match status" value="1"/>
</dbReference>
<organism evidence="2 3">
    <name type="scientific">Trichococcus flocculiformis</name>
    <dbReference type="NCBI Taxonomy" id="82803"/>
    <lineage>
        <taxon>Bacteria</taxon>
        <taxon>Bacillati</taxon>
        <taxon>Bacillota</taxon>
        <taxon>Bacilli</taxon>
        <taxon>Lactobacillales</taxon>
        <taxon>Carnobacteriaceae</taxon>
        <taxon>Trichococcus</taxon>
    </lineage>
</organism>
<dbReference type="RefSeq" id="WP_276645397.1">
    <property type="nucleotide sequence ID" value="NZ_JAAZCD010000126.1"/>
</dbReference>
<feature type="domain" description="IrrE N-terminal-like" evidence="1">
    <location>
        <begin position="199"/>
        <end position="301"/>
    </location>
</feature>
<sequence>MARADANINKETLSFICSQIGVTVAYLSQRTGQTEEKVRAWMDVSNTDYPTINQAKGIAKVLKVPFAGLYMNKSILPIKQLPSLRNLRTLPYEMAMDDSSLNLAVVELIRYHDFLSSSESDMQIDAIPLSLPAIADNASVIEYAKTIRKFFGIELDDQFKLTSPRQFYLYVRQKVEGKGIFIHCFTGVDVEIVRGISIFNDTAPIIGLNDNDRYPAKTFSIMHELVHILRRQSTLCNEMFSSFSSTEEEVFCNAVAGEVLVPTDSLNAYLSAKTITSISLDDVDTMAGKFNISKEVVIRRLLDTRWFTQDEYDTFANEIRQNFLQQREADKLARQEGRGPSIYKNVTREAIDKTSPTICRILLIGYTDGYFSKQDVSGYLGIKEKHIPKFIAEVAKW</sequence>
<evidence type="ECO:0000259" key="1">
    <source>
        <dbReference type="Pfam" id="PF06114"/>
    </source>
</evidence>
<dbReference type="PANTHER" id="PTHR43236:SF2">
    <property type="entry name" value="BLL0069 PROTEIN"/>
    <property type="match status" value="1"/>
</dbReference>
<reference evidence="2 3" key="1">
    <citation type="journal article" date="2020" name="Biotechnol. Biofuels">
        <title>New insights from the biogas microbiome by comprehensive genome-resolved metagenomics of nearly 1600 species originating from multiple anaerobic digesters.</title>
        <authorList>
            <person name="Campanaro S."/>
            <person name="Treu L."/>
            <person name="Rodriguez-R L.M."/>
            <person name="Kovalovszki A."/>
            <person name="Ziels R.M."/>
            <person name="Maus I."/>
            <person name="Zhu X."/>
            <person name="Kougias P.G."/>
            <person name="Basile A."/>
            <person name="Luo G."/>
            <person name="Schluter A."/>
            <person name="Konstantinidis K.T."/>
            <person name="Angelidaki I."/>
        </authorList>
    </citation>
    <scope>NUCLEOTIDE SEQUENCE [LARGE SCALE GENOMIC DNA]</scope>
    <source>
        <strain evidence="2">AS07pgkLD_105</strain>
    </source>
</reference>
<gene>
    <name evidence="2" type="ORF">GX662_05465</name>
</gene>
<evidence type="ECO:0000313" key="2">
    <source>
        <dbReference type="EMBL" id="NLD31694.1"/>
    </source>
</evidence>
<dbReference type="EMBL" id="JAAZCD010000126">
    <property type="protein sequence ID" value="NLD31694.1"/>
    <property type="molecule type" value="Genomic_DNA"/>
</dbReference>
<dbReference type="InterPro" id="IPR052345">
    <property type="entry name" value="Rad_response_metalloprotease"/>
</dbReference>
<protein>
    <submittedName>
        <fullName evidence="2">ImmA/IrrE family metallo-endopeptidase</fullName>
    </submittedName>
</protein>
<dbReference type="PANTHER" id="PTHR43236">
    <property type="entry name" value="ANTITOXIN HIGA1"/>
    <property type="match status" value="1"/>
</dbReference>
<dbReference type="InterPro" id="IPR010359">
    <property type="entry name" value="IrrE_HExxH"/>
</dbReference>
<accession>A0A847D5N7</accession>
<dbReference type="Proteomes" id="UP000589373">
    <property type="component" value="Unassembled WGS sequence"/>
</dbReference>
<dbReference type="AlphaFoldDB" id="A0A847D5N7"/>
<evidence type="ECO:0000313" key="3">
    <source>
        <dbReference type="Proteomes" id="UP000589373"/>
    </source>
</evidence>
<dbReference type="Gene3D" id="1.10.10.2910">
    <property type="match status" value="1"/>
</dbReference>
<name>A0A847D5N7_9LACT</name>
<comment type="caution">
    <text evidence="2">The sequence shown here is derived from an EMBL/GenBank/DDBJ whole genome shotgun (WGS) entry which is preliminary data.</text>
</comment>
<proteinExistence type="predicted"/>